<evidence type="ECO:0000313" key="1">
    <source>
        <dbReference type="EMBL" id="AVK97151.1"/>
    </source>
</evidence>
<proteinExistence type="predicted"/>
<reference evidence="1 2" key="1">
    <citation type="submission" date="2017-03" db="EMBL/GenBank/DDBJ databases">
        <title>The whole genome sequencing and assembly of Lysinibacillus sphaericus DSM 28T strain.</title>
        <authorList>
            <person name="Lee Y.-J."/>
            <person name="Yi H."/>
            <person name="Bahn Y.-S."/>
            <person name="Kim J.F."/>
            <person name="Lee D.-W."/>
        </authorList>
    </citation>
    <scope>NUCLEOTIDE SEQUENCE [LARGE SCALE GENOMIC DNA]</scope>
    <source>
        <strain evidence="1 2">DSM 28</strain>
    </source>
</reference>
<evidence type="ECO:0000313" key="2">
    <source>
        <dbReference type="Proteomes" id="UP000238825"/>
    </source>
</evidence>
<dbReference type="AlphaFoldDB" id="A0A2S0K1D9"/>
<accession>A0A2S0K1D9</accession>
<dbReference type="EMBL" id="CP019980">
    <property type="protein sequence ID" value="AVK97151.1"/>
    <property type="molecule type" value="Genomic_DNA"/>
</dbReference>
<sequence>MLLNGYLRIKNITANIVAKRIEATKLSTLKSFKSLINLMKKTIKNKPDAITMLSFFEQFLIDNTSRLIEK</sequence>
<organism evidence="1 2">
    <name type="scientific">Lysinibacillus sphaericus</name>
    <name type="common">Bacillus sphaericus</name>
    <dbReference type="NCBI Taxonomy" id="1421"/>
    <lineage>
        <taxon>Bacteria</taxon>
        <taxon>Bacillati</taxon>
        <taxon>Bacillota</taxon>
        <taxon>Bacilli</taxon>
        <taxon>Bacillales</taxon>
        <taxon>Bacillaceae</taxon>
        <taxon>Lysinibacillus</taxon>
    </lineage>
</organism>
<dbReference type="Proteomes" id="UP000238825">
    <property type="component" value="Chromosome"/>
</dbReference>
<gene>
    <name evidence="1" type="ORF">LS41612_13195</name>
</gene>
<protein>
    <submittedName>
        <fullName evidence="1">Uncharacterized protein</fullName>
    </submittedName>
</protein>
<name>A0A2S0K1D9_LYSSH</name>